<dbReference type="PANTHER" id="PTHR40036">
    <property type="entry name" value="MACROCIN O-METHYLTRANSFERASE"/>
    <property type="match status" value="1"/>
</dbReference>
<accession>A0ABY3RLI8</accession>
<reference evidence="2" key="1">
    <citation type="journal article" date="2024" name="Antonie Van Leeuwenhoek">
        <title>Bradyrhizobium ontarionense sp. nov., a novel bacterial symbiont isolated from Aeschynomene indica (Indian jointvetch), harbours photosynthesis, nitrogen fixation and nitrous oxide (N2O) reductase genes.</title>
        <authorList>
            <person name="Bromfield E.S.P."/>
            <person name="Cloutier S."/>
        </authorList>
    </citation>
    <scope>NUCLEOTIDE SEQUENCE</scope>
    <source>
        <strain evidence="2">A19</strain>
    </source>
</reference>
<keyword evidence="2" id="KW-0489">Methyltransferase</keyword>
<dbReference type="GO" id="GO:0008168">
    <property type="term" value="F:methyltransferase activity"/>
    <property type="evidence" value="ECO:0007669"/>
    <property type="project" value="UniProtKB-KW"/>
</dbReference>
<protein>
    <submittedName>
        <fullName evidence="2">TylF/MycF family methyltransferase</fullName>
    </submittedName>
</protein>
<dbReference type="GO" id="GO:0032259">
    <property type="term" value="P:methylation"/>
    <property type="evidence" value="ECO:0007669"/>
    <property type="project" value="UniProtKB-KW"/>
</dbReference>
<evidence type="ECO:0000313" key="2">
    <source>
        <dbReference type="EMBL" id="UFZ07922.1"/>
    </source>
</evidence>
<feature type="compositionally biased region" description="Acidic residues" evidence="1">
    <location>
        <begin position="50"/>
        <end position="61"/>
    </location>
</feature>
<keyword evidence="2" id="KW-0808">Transferase</keyword>
<evidence type="ECO:0000313" key="3">
    <source>
        <dbReference type="Proteomes" id="UP001431010"/>
    </source>
</evidence>
<gene>
    <name evidence="2" type="ORF">LQG66_17180</name>
</gene>
<dbReference type="EMBL" id="CP088156">
    <property type="protein sequence ID" value="UFZ07922.1"/>
    <property type="molecule type" value="Genomic_DNA"/>
</dbReference>
<sequence length="400" mass="43987">MSVTYAAALNRLLNGVGLHLVRRSTLDRLTSSARNGHMSEPDTKPLSALADDDPAPDDAAPDDVALDDVALDDAVLDDPAPDDPALDDPALRANAVAHNFRKVALAGEPMEQVSVSYLQNLQRESLALRDMSAELIKLKLQLAGVTDGAGSGTPTDAEAGNHRLYTPVYDHSGLRTDPAIVHNHEFMLDPRFIAAYQRGVAAEGYEPRYFWRTHVALWCASVAARLAGDFVECGVCRGMLSSSIMTYLNWNQIDRRFVLFDTFTGVDEKIVSAEEVASGNLGYFREMYKEDIYERVVRNFAEFENVEIVRGSVPSTLSSVDIEAVAYLSIDMNNVTPEIAAINHFWDKLQPGAPVLLDDYGFVRYETQKRAFDAWAAERGVEILAIPTGQGLIIKPPTRA</sequence>
<dbReference type="RefSeq" id="WP_231327371.1">
    <property type="nucleotide sequence ID" value="NZ_CP088156.1"/>
</dbReference>
<dbReference type="Gene3D" id="3.40.50.150">
    <property type="entry name" value="Vaccinia Virus protein VP39"/>
    <property type="match status" value="1"/>
</dbReference>
<dbReference type="PANTHER" id="PTHR40036:SF1">
    <property type="entry name" value="MACROCIN O-METHYLTRANSFERASE"/>
    <property type="match status" value="1"/>
</dbReference>
<evidence type="ECO:0000256" key="1">
    <source>
        <dbReference type="SAM" id="MobiDB-lite"/>
    </source>
</evidence>
<keyword evidence="3" id="KW-1185">Reference proteome</keyword>
<dbReference type="InterPro" id="IPR029063">
    <property type="entry name" value="SAM-dependent_MTases_sf"/>
</dbReference>
<dbReference type="Pfam" id="PF05711">
    <property type="entry name" value="TylF"/>
    <property type="match status" value="1"/>
</dbReference>
<organism evidence="2 3">
    <name type="scientific">Bradyrhizobium ontarionense</name>
    <dbReference type="NCBI Taxonomy" id="2898149"/>
    <lineage>
        <taxon>Bacteria</taxon>
        <taxon>Pseudomonadati</taxon>
        <taxon>Pseudomonadota</taxon>
        <taxon>Alphaproteobacteria</taxon>
        <taxon>Hyphomicrobiales</taxon>
        <taxon>Nitrobacteraceae</taxon>
        <taxon>Bradyrhizobium</taxon>
    </lineage>
</organism>
<name>A0ABY3RLI8_9BRAD</name>
<dbReference type="Proteomes" id="UP001431010">
    <property type="component" value="Chromosome"/>
</dbReference>
<dbReference type="InterPro" id="IPR008884">
    <property type="entry name" value="TylF_MeTrfase"/>
</dbReference>
<feature type="region of interest" description="Disordered" evidence="1">
    <location>
        <begin position="31"/>
        <end position="61"/>
    </location>
</feature>
<proteinExistence type="predicted"/>